<reference evidence="2 3" key="1">
    <citation type="journal article" date="2011" name="Genome Res.">
        <title>Phylogeny-wide analysis of social amoeba genomes highlights ancient origins for complex intercellular communication.</title>
        <authorList>
            <person name="Heidel A.J."/>
            <person name="Lawal H.M."/>
            <person name="Felder M."/>
            <person name="Schilde C."/>
            <person name="Helps N.R."/>
            <person name="Tunggal B."/>
            <person name="Rivero F."/>
            <person name="John U."/>
            <person name="Schleicher M."/>
            <person name="Eichinger L."/>
            <person name="Platzer M."/>
            <person name="Noegel A.A."/>
            <person name="Schaap P."/>
            <person name="Gloeckner G."/>
        </authorList>
    </citation>
    <scope>NUCLEOTIDE SEQUENCE [LARGE SCALE GENOMIC DNA]</scope>
    <source>
        <strain evidence="3">ATCC 26659 / Pp 5 / PN500</strain>
    </source>
</reference>
<dbReference type="CDD" id="cd01951">
    <property type="entry name" value="lectin_L-type"/>
    <property type="match status" value="1"/>
</dbReference>
<dbReference type="RefSeq" id="XP_020436863.1">
    <property type="nucleotide sequence ID" value="XM_020572746.1"/>
</dbReference>
<proteinExistence type="predicted"/>
<dbReference type="Gene3D" id="2.60.120.200">
    <property type="match status" value="1"/>
</dbReference>
<evidence type="ECO:0000256" key="1">
    <source>
        <dbReference type="SAM" id="MobiDB-lite"/>
    </source>
</evidence>
<dbReference type="SUPFAM" id="SSF49899">
    <property type="entry name" value="Concanavalin A-like lectins/glucanases"/>
    <property type="match status" value="1"/>
</dbReference>
<dbReference type="Proteomes" id="UP000001396">
    <property type="component" value="Unassembled WGS sequence"/>
</dbReference>
<keyword evidence="3" id="KW-1185">Reference proteome</keyword>
<dbReference type="InterPro" id="IPR013320">
    <property type="entry name" value="ConA-like_dom_sf"/>
</dbReference>
<feature type="region of interest" description="Disordered" evidence="1">
    <location>
        <begin position="284"/>
        <end position="312"/>
    </location>
</feature>
<dbReference type="InParanoid" id="D3B0C7"/>
<dbReference type="InterPro" id="IPR051136">
    <property type="entry name" value="Intracellular_Lectin-GPT"/>
</dbReference>
<accession>D3B0C7</accession>
<dbReference type="PANTHER" id="PTHR12223">
    <property type="entry name" value="VESICULAR MANNOSE-BINDING LECTIN"/>
    <property type="match status" value="1"/>
</dbReference>
<evidence type="ECO:0000313" key="3">
    <source>
        <dbReference type="Proteomes" id="UP000001396"/>
    </source>
</evidence>
<dbReference type="GeneID" id="31357271"/>
<name>D3B0C7_HETP5</name>
<dbReference type="InterPro" id="IPR056573">
    <property type="entry name" value="Lectin_L-type_dom"/>
</dbReference>
<organism evidence="2 3">
    <name type="scientific">Heterostelium pallidum (strain ATCC 26659 / Pp 5 / PN500)</name>
    <name type="common">Cellular slime mold</name>
    <name type="synonym">Polysphondylium pallidum</name>
    <dbReference type="NCBI Taxonomy" id="670386"/>
    <lineage>
        <taxon>Eukaryota</taxon>
        <taxon>Amoebozoa</taxon>
        <taxon>Evosea</taxon>
        <taxon>Eumycetozoa</taxon>
        <taxon>Dictyostelia</taxon>
        <taxon>Acytosteliales</taxon>
        <taxon>Acytosteliaceae</taxon>
        <taxon>Heterostelium</taxon>
    </lineage>
</organism>
<dbReference type="STRING" id="670386.D3B0C7"/>
<evidence type="ECO:0008006" key="4">
    <source>
        <dbReference type="Google" id="ProtNLM"/>
    </source>
</evidence>
<dbReference type="AlphaFoldDB" id="D3B0C7"/>
<dbReference type="EMBL" id="ADBJ01000008">
    <property type="protein sequence ID" value="EFA84751.1"/>
    <property type="molecule type" value="Genomic_DNA"/>
</dbReference>
<evidence type="ECO:0000313" key="2">
    <source>
        <dbReference type="EMBL" id="EFA84751.1"/>
    </source>
</evidence>
<protein>
    <recommendedName>
        <fullName evidence="4">Legume lectin domain-containing protein</fullName>
    </recommendedName>
</protein>
<dbReference type="PANTHER" id="PTHR12223:SF19">
    <property type="entry name" value="LEGUME LECTIN DOMAIN-CONTAINING PROTEIN"/>
    <property type="match status" value="1"/>
</dbReference>
<gene>
    <name evidence="2" type="ORF">PPL_01743</name>
</gene>
<dbReference type="Pfam" id="PF18483">
    <property type="entry name" value="Lectin_L-type_dom"/>
    <property type="match status" value="1"/>
</dbReference>
<sequence>MARKKIRTNNSNNNNDIKIKKYENNNSNYTSIINSEVVKSIFDDGKIKFFDYFKEFGQKNFHTPQYFNQQLSHQNSFGVCHQSKWNESNSSLNLNFNNECFGNMFPIVAKSIWFRDYIRTDTIINQGFRFSYSFDVSKFNLTGNNSLSFVMHSVMSDLTSDDQYQYGFANVVHTLAVELSKSYEDYRLFIRVHNLKSKENLFNTELPKSLFAPTGQNNSFVIMFNHESLSISVNFNGNLLTHLPFNFKEINNQVDHLFSYFGIVARSTQGSIILLDNIQLSSESSEPQTQVSEVAVEQTTDEQDQDHSKPSSRNQLIKKCLVRNIVLRRYIKSFLPLIYLHPSHMIALGNAQWLAGSLMLTGPYRSQVGVCWSRNRLNIGAGFFCRFKIRIDGGGADGMAFVIHNAPEGANHIDMKQVGGNLGYSGIPNSLAIEFDTYYNEDCDENDSHVSIHSDGTEPNTSLFESSLSYEDIRPMNDGRSLDVVVRYSEAAGVLEVFIDNKSIATDEDFNLSEFIGLENNLAYVGFTASTGDASQYHFVEQFEIYRL</sequence>
<comment type="caution">
    <text evidence="2">The sequence shown here is derived from an EMBL/GenBank/DDBJ whole genome shotgun (WGS) entry which is preliminary data.</text>
</comment>